<dbReference type="EMBL" id="FOVE01000013">
    <property type="protein sequence ID" value="SFN59831.1"/>
    <property type="molecule type" value="Genomic_DNA"/>
</dbReference>
<dbReference type="InterPro" id="IPR012334">
    <property type="entry name" value="Pectin_lyas_fold"/>
</dbReference>
<name>A0A1I5AB76_9NEIS</name>
<evidence type="ECO:0000259" key="2">
    <source>
        <dbReference type="SMART" id="SM00912"/>
    </source>
</evidence>
<dbReference type="NCBIfam" id="TIGR01731">
    <property type="entry name" value="fil_hemag_20aa"/>
    <property type="match status" value="16"/>
</dbReference>
<evidence type="ECO:0000256" key="1">
    <source>
        <dbReference type="SAM" id="MobiDB-lite"/>
    </source>
</evidence>
<dbReference type="InterPro" id="IPR008638">
    <property type="entry name" value="FhaB/CdiA-like_TPS"/>
</dbReference>
<gene>
    <name evidence="3" type="ORF">SAMN05660284_01842</name>
</gene>
<sequence length="1948" mass="199556">MKSVDSLRLAINEPTETRAPSLLQKIVLWITLVSCTVQPVLAASPIVADPNAGSKKPGVEAALNGVPVVQIVAPNSNGVSHNQYQQFNVESRGAILNNSQGIVQTQQGGYIAGNPNLTGGTARIILNEVTSSNPSLLQGHVEVAGTRAEVVLANPNGITCNGCGFINTSRGVLTTGTPVFGGDGSLNAYRVTGGQIRIDNAGLYGSSTDQLDLIARSVAVNGQLWANQLNVIAGANQVNHANLSTQQIAGMGNAPSVSIDVGALGGMYANKIRLVGTEAGVGVVNAGTLSAQNGDFSIDSQGRITLTGNTSATGVLQLTARDGVSHGGTTYGQQGVQVTTPGDVQNTGTLAAGSDLSIQAASVQSSGVLGGGVQPDSTVGNSGNLTVTTSGQLTANGQNVAGGHISLTAAGINLANSQTSANGNVQLAAQSGDLDLSGSRTSAGGDLALNATGAVNHDNGQTQAGRITVDAASLSSRSGTLSQSGTADTRITVTGALDNTAGTLASNGNNLTVQAGSLTNSQGRISHAGTGQLTVTTGALQNDQGLIAGNGQVAVTATSLDNRSGQVLAAGNANLQVSGPVDNRQGQLKSYDGDLTLSTQGALNNVAGRIEANGTTSAMTVSASDIDNTGGRIANIGTRKTTINSSQGIANSNAGNVNGMGMIGGNGELEVNAGSLANTQNGQIVSGDRMTLNLSGAAQNSGSITATGPLSLTSASLDNSAGEIGTQQGSGSDLRLQTSTLTNSAGKIGSDRNITLSADTVTGAGQIIAAQDVSLNVAGDFTNGTGNQIKANRDMTLTAGGTLINRGQLEAVNNLNLNATHIDNQSGAGINANQTTLAATGNLTNAGRIEGNTVNAGAASLTNTGTVIGGDVTVTANSLTNDGATALIASTGNTKLWVRDTLTNQNGATVYSMGDLSIAASSQRDGNGRLQDRTTTILNDSSTLETDGNLEVAVTNLTNRRAVQIGTTDLGTVAANKSNVILWEWGCTRDENGLQDCTNTWVNRQLNIRGQYTAPKVVTIDAGNLNTNDTTNKVLTLKTPLFFGDYQFHLFSDDNSTPQTKPWEWYAGTIYYESLTPINNGTQYQLSFYPGMGPNMMRPSEIRSAGLTDRGELWEAWRRQQVRTQEEQVTQQGADSRILAGNNIKVSLGGTLTNEQGQIAAGANIDINGSTTALGDVTGGSVVNVSRGLVRTTTTSGTSGYWTWAGNVPRYAERTDPLSTQTAVTGTVAGSITAGQSININTASVNNQTVFSANVPAGGNGGTLDAGQNHGAPNGGVTSAASQSAPAFNLPQNALYTRHTEPGARYLIETDPRFANFGNFISSDYMLSRLNLNPEQTQKRLGDGFYEQRLVLDQIAQLTGRRTLGQYASAEDQFKALMDQGVTMAQQYNLTPGISLSAAQVAALTSDLVWLESRSVTLPDGSNQQVLTPVVYLARVHADDLKPNGALIAAADLTLQTSGTLTNSGTLRGNSLTLQGNDVINRGGNIDGSTQTLIVANQDIVNESGTVNGGRVALLAGRDLLNTTQAIQLADASGSNTLLGSRGNLASRSDLVIQTGRDLTINGANLNATGDATLMAGRNLDIGALETRASATGGREGLSSSVTRTVNATSSLNANNLTLQSGGDTTIKGAALNATDSLTLQAQGDIKLQAVKDDQTQSYQTAGSNYRYGGTRRDETVVGSQLSAGNAIHLSAGPSGEGAGPTPSGNLLLESATVTSSNGQIALNAGNNITVAETAERHESTYNLQESKKGFLNSKTTTLQDQSNGTTAVGSTLSGNSIALTTGNNLTVRGSNVVGTQDVQLNAGNNVTIQAATHTYSESHVKDVKESGLLGNGGSIGFTIGSRQQTDKNNQDGTTQSQSRSLIGSTDGSLTISAGKDATIRGSDLVAGQDLNVSAQRILIDPGQDVRRTVETHEFKQSGLTVAVSSPVLSAAQTAYTMGKMVGEAKDG</sequence>
<feature type="domain" description="Filamentous haemagglutinin FhaB/tRNA nuclease CdiA-like TPS" evidence="2">
    <location>
        <begin position="63"/>
        <end position="183"/>
    </location>
</feature>
<keyword evidence="4" id="KW-1185">Reference proteome</keyword>
<proteinExistence type="predicted"/>
<protein>
    <submittedName>
        <fullName evidence="3">Filamentous hemagglutinin family N-terminal domain-containing protein</fullName>
    </submittedName>
</protein>
<dbReference type="OrthoDB" id="5666689at2"/>
<evidence type="ECO:0000313" key="4">
    <source>
        <dbReference type="Proteomes" id="UP000242869"/>
    </source>
</evidence>
<dbReference type="NCBIfam" id="TIGR01901">
    <property type="entry name" value="adhes_NPXG"/>
    <property type="match status" value="1"/>
</dbReference>
<dbReference type="GO" id="GO:0003824">
    <property type="term" value="F:catalytic activity"/>
    <property type="evidence" value="ECO:0007669"/>
    <property type="project" value="UniProtKB-ARBA"/>
</dbReference>
<feature type="compositionally biased region" description="Polar residues" evidence="1">
    <location>
        <begin position="1851"/>
        <end position="1868"/>
    </location>
</feature>
<dbReference type="RefSeq" id="WP_143086014.1">
    <property type="nucleotide sequence ID" value="NZ_FOVE01000013.1"/>
</dbReference>
<dbReference type="InterPro" id="IPR011050">
    <property type="entry name" value="Pectin_lyase_fold/virulence"/>
</dbReference>
<dbReference type="Gene3D" id="2.160.20.10">
    <property type="entry name" value="Single-stranded right-handed beta-helix, Pectin lyase-like"/>
    <property type="match status" value="1"/>
</dbReference>
<dbReference type="Pfam" id="PF05860">
    <property type="entry name" value="TPS"/>
    <property type="match status" value="1"/>
</dbReference>
<dbReference type="Proteomes" id="UP000242869">
    <property type="component" value="Unassembled WGS sequence"/>
</dbReference>
<organism evidence="3 4">
    <name type="scientific">Formivibrio citricus</name>
    <dbReference type="NCBI Taxonomy" id="83765"/>
    <lineage>
        <taxon>Bacteria</taxon>
        <taxon>Pseudomonadati</taxon>
        <taxon>Pseudomonadota</taxon>
        <taxon>Betaproteobacteria</taxon>
        <taxon>Neisseriales</taxon>
        <taxon>Chitinibacteraceae</taxon>
        <taxon>Formivibrio</taxon>
    </lineage>
</organism>
<evidence type="ECO:0000313" key="3">
    <source>
        <dbReference type="EMBL" id="SFN59831.1"/>
    </source>
</evidence>
<dbReference type="InterPro" id="IPR025157">
    <property type="entry name" value="Hemagglutinin_rpt"/>
</dbReference>
<accession>A0A1I5AB76</accession>
<dbReference type="SMART" id="SM00912">
    <property type="entry name" value="Haemagg_act"/>
    <property type="match status" value="1"/>
</dbReference>
<dbReference type="STRING" id="83765.SAMN05660284_01842"/>
<dbReference type="SUPFAM" id="SSF51126">
    <property type="entry name" value="Pectin lyase-like"/>
    <property type="match status" value="1"/>
</dbReference>
<feature type="non-terminal residue" evidence="3">
    <location>
        <position position="1948"/>
    </location>
</feature>
<dbReference type="InterPro" id="IPR010069">
    <property type="entry name" value="CdiA_FHA1_rpt"/>
</dbReference>
<reference evidence="4" key="1">
    <citation type="submission" date="2016-10" db="EMBL/GenBank/DDBJ databases">
        <authorList>
            <person name="Varghese N."/>
            <person name="Submissions S."/>
        </authorList>
    </citation>
    <scope>NUCLEOTIDE SEQUENCE [LARGE SCALE GENOMIC DNA]</scope>
    <source>
        <strain evidence="4">DSM 6150</strain>
    </source>
</reference>
<feature type="region of interest" description="Disordered" evidence="1">
    <location>
        <begin position="1835"/>
        <end position="1868"/>
    </location>
</feature>
<dbReference type="Pfam" id="PF13332">
    <property type="entry name" value="Fil_haemagg_2"/>
    <property type="match status" value="3"/>
</dbReference>